<dbReference type="EMBL" id="AUWU02000001">
    <property type="protein sequence ID" value="KAH0577726.1"/>
    <property type="molecule type" value="Genomic_DNA"/>
</dbReference>
<dbReference type="EMBL" id="KI546130">
    <property type="protein sequence ID" value="EST43866.1"/>
    <property type="molecule type" value="Genomic_DNA"/>
</dbReference>
<evidence type="ECO:0000313" key="1">
    <source>
        <dbReference type="EMBL" id="EST43866.1"/>
    </source>
</evidence>
<reference evidence="1 2" key="1">
    <citation type="journal article" date="2014" name="PLoS Genet.">
        <title>The Genome of Spironucleus salmonicida Highlights a Fish Pathogen Adapted to Fluctuating Environments.</title>
        <authorList>
            <person name="Xu F."/>
            <person name="Jerlstrom-Hultqvist J."/>
            <person name="Einarsson E."/>
            <person name="Astvaldsson A."/>
            <person name="Svard S.G."/>
            <person name="Andersson J.O."/>
        </authorList>
    </citation>
    <scope>NUCLEOTIDE SEQUENCE</scope>
    <source>
        <strain evidence="2">ATCC 50377</strain>
    </source>
</reference>
<dbReference type="AlphaFoldDB" id="V6LJH6"/>
<name>V6LJH6_9EUKA</name>
<protein>
    <submittedName>
        <fullName evidence="1">Uncharacterized protein</fullName>
    </submittedName>
</protein>
<organism evidence="1">
    <name type="scientific">Spironucleus salmonicida</name>
    <dbReference type="NCBI Taxonomy" id="348837"/>
    <lineage>
        <taxon>Eukaryota</taxon>
        <taxon>Metamonada</taxon>
        <taxon>Diplomonadida</taxon>
        <taxon>Hexamitidae</taxon>
        <taxon>Hexamitinae</taxon>
        <taxon>Spironucleus</taxon>
    </lineage>
</organism>
<gene>
    <name evidence="1" type="ORF">SS50377_16166</name>
    <name evidence="2" type="ORF">SS50377_21080</name>
</gene>
<dbReference type="Proteomes" id="UP000018208">
    <property type="component" value="Unassembled WGS sequence"/>
</dbReference>
<evidence type="ECO:0000313" key="2">
    <source>
        <dbReference type="EMBL" id="KAH0577726.1"/>
    </source>
</evidence>
<sequence length="222" mass="25936">MHVLDVIPDLLKFNIVNDDGSFLPWITLKAIPVIAFYTGIGRFSGEFHPTNNKVRGRLSSKQLSTESEFIKHQLVLASTNKSNIVWQILNAQDRDTAFKNKYHEYELNDISDLYVPKKITAMKPNFQQVKRTDFFFIDNISRRILNINFQVFPSAKKSHRKFLTGKISSHDTFEFNFQSDLNLKSAQMIPFSRDVIQPHIYRQKEVNSSIIKMRNSQMYNIE</sequence>
<reference evidence="2" key="2">
    <citation type="submission" date="2020-12" db="EMBL/GenBank/DDBJ databases">
        <title>New Spironucleus salmonicida genome in near-complete chromosomes.</title>
        <authorList>
            <person name="Xu F."/>
            <person name="Kurt Z."/>
            <person name="Jimenez-Gonzalez A."/>
            <person name="Astvaldsson A."/>
            <person name="Andersson J.O."/>
            <person name="Svard S.G."/>
        </authorList>
    </citation>
    <scope>NUCLEOTIDE SEQUENCE</scope>
    <source>
        <strain evidence="2">ATCC 50377</strain>
    </source>
</reference>
<accession>V6LJH6</accession>
<proteinExistence type="predicted"/>
<evidence type="ECO:0000313" key="3">
    <source>
        <dbReference type="Proteomes" id="UP000018208"/>
    </source>
</evidence>
<dbReference type="VEuPathDB" id="GiardiaDB:SS50377_21080"/>
<keyword evidence="3" id="KW-1185">Reference proteome</keyword>